<proteinExistence type="inferred from homology"/>
<keyword evidence="3" id="KW-0378">Hydrolase</keyword>
<keyword evidence="8" id="KW-1185">Reference proteome</keyword>
<dbReference type="FunFam" id="3.40.720.10:FF:000047">
    <property type="entry name" value="Arylsulfatase"/>
    <property type="match status" value="1"/>
</dbReference>
<evidence type="ECO:0000256" key="1">
    <source>
        <dbReference type="ARBA" id="ARBA00008779"/>
    </source>
</evidence>
<evidence type="ECO:0000256" key="5">
    <source>
        <dbReference type="SAM" id="SignalP"/>
    </source>
</evidence>
<dbReference type="InterPro" id="IPR017850">
    <property type="entry name" value="Alkaline_phosphatase_core_sf"/>
</dbReference>
<feature type="domain" description="Sulfatase N-terminal" evidence="6">
    <location>
        <begin position="29"/>
        <end position="433"/>
    </location>
</feature>
<dbReference type="PROSITE" id="PS00149">
    <property type="entry name" value="SULFATASE_2"/>
    <property type="match status" value="1"/>
</dbReference>
<keyword evidence="4" id="KW-0106">Calcium</keyword>
<dbReference type="InterPro" id="IPR000917">
    <property type="entry name" value="Sulfatase_N"/>
</dbReference>
<protein>
    <submittedName>
        <fullName evidence="7">Arylsulfatase</fullName>
    </submittedName>
</protein>
<dbReference type="InterPro" id="IPR024607">
    <property type="entry name" value="Sulfatase_CS"/>
</dbReference>
<dbReference type="InterPro" id="IPR050738">
    <property type="entry name" value="Sulfatase"/>
</dbReference>
<sequence length="544" mass="60812">MIRKRLALLFTLHISHFTLSLVAASASKPNIVLIMSDDMGWSDIQPYGGEIETPALQNLADNGLRFTQFYNSARCSPTRAALLTGLYQHQAGMGILAEDPGVAAPADADSGYKRYLNKSCVTIAEALKPAGYHTYMAGKWHLGYHGQEKWPRQRGFDRFYGIVSGASSFHAPRHPRGLTLDNDHLPEPTGEYYTTDAFTDYALEFIDTTPEGEPFFLYLSYTAPHWPLHARDEDIAKFTGRYRSGWDVLRASRWQRQIAAGLVDPSWGLSQRDDGARAWTELTEQQVSELDYRMAVYAAMVHRMDHNIGRVVKHLKDSDQLDNTLLIFLNDNGACAEPYTDLGGGLFSAVNQPRAGGAGGPKNLKGGSSYGTGWANASNVPFRRYKAKLYEGGIATPLIVHWPAGLTTAPGTLTHEKGYLTDMMPTFLEVAGASYPSEYEGNKIKPLYSSSLIPIFKGDSRDTHDWMFWEHYIDRAARKGDWKILGRIGDENWELYNLATDRTESIDLADQHPELVTEMAAAWQEWAESHDVLPNYHGTKDPKH</sequence>
<dbReference type="RefSeq" id="WP_200357543.1">
    <property type="nucleotide sequence ID" value="NZ_JAENIL010000045.1"/>
</dbReference>
<dbReference type="SUPFAM" id="SSF53649">
    <property type="entry name" value="Alkaline phosphatase-like"/>
    <property type="match status" value="1"/>
</dbReference>
<keyword evidence="5" id="KW-0732">Signal</keyword>
<dbReference type="GO" id="GO:0046872">
    <property type="term" value="F:metal ion binding"/>
    <property type="evidence" value="ECO:0007669"/>
    <property type="project" value="UniProtKB-KW"/>
</dbReference>
<evidence type="ECO:0000313" key="8">
    <source>
        <dbReference type="Proteomes" id="UP000617628"/>
    </source>
</evidence>
<dbReference type="EMBL" id="JAENIL010000045">
    <property type="protein sequence ID" value="MBK1879330.1"/>
    <property type="molecule type" value="Genomic_DNA"/>
</dbReference>
<evidence type="ECO:0000259" key="6">
    <source>
        <dbReference type="Pfam" id="PF00884"/>
    </source>
</evidence>
<keyword evidence="2" id="KW-0479">Metal-binding</keyword>
<evidence type="ECO:0000256" key="3">
    <source>
        <dbReference type="ARBA" id="ARBA00022801"/>
    </source>
</evidence>
<accession>A0A934S1B5</accession>
<reference evidence="7" key="1">
    <citation type="submission" date="2021-01" db="EMBL/GenBank/DDBJ databases">
        <title>Modified the classification status of verrucomicrobia.</title>
        <authorList>
            <person name="Feng X."/>
        </authorList>
    </citation>
    <scope>NUCLEOTIDE SEQUENCE</scope>
    <source>
        <strain evidence="7">KCTC 13126</strain>
    </source>
</reference>
<name>A0A934S1B5_9BACT</name>
<dbReference type="GO" id="GO:0004065">
    <property type="term" value="F:arylsulfatase activity"/>
    <property type="evidence" value="ECO:0007669"/>
    <property type="project" value="TreeGrafter"/>
</dbReference>
<evidence type="ECO:0000256" key="2">
    <source>
        <dbReference type="ARBA" id="ARBA00022723"/>
    </source>
</evidence>
<dbReference type="CDD" id="cd16025">
    <property type="entry name" value="PAS_like"/>
    <property type="match status" value="1"/>
</dbReference>
<dbReference type="Gene3D" id="3.40.720.10">
    <property type="entry name" value="Alkaline Phosphatase, subunit A"/>
    <property type="match status" value="1"/>
</dbReference>
<comment type="caution">
    <text evidence="7">The sequence shown here is derived from an EMBL/GenBank/DDBJ whole genome shotgun (WGS) entry which is preliminary data.</text>
</comment>
<feature type="signal peptide" evidence="5">
    <location>
        <begin position="1"/>
        <end position="23"/>
    </location>
</feature>
<organism evidence="7 8">
    <name type="scientific">Pelagicoccus mobilis</name>
    <dbReference type="NCBI Taxonomy" id="415221"/>
    <lineage>
        <taxon>Bacteria</taxon>
        <taxon>Pseudomonadati</taxon>
        <taxon>Verrucomicrobiota</taxon>
        <taxon>Opitutia</taxon>
        <taxon>Puniceicoccales</taxon>
        <taxon>Pelagicoccaceae</taxon>
        <taxon>Pelagicoccus</taxon>
    </lineage>
</organism>
<dbReference type="Proteomes" id="UP000617628">
    <property type="component" value="Unassembled WGS sequence"/>
</dbReference>
<dbReference type="Gene3D" id="3.30.1120.10">
    <property type="match status" value="1"/>
</dbReference>
<evidence type="ECO:0000256" key="4">
    <source>
        <dbReference type="ARBA" id="ARBA00022837"/>
    </source>
</evidence>
<dbReference type="Pfam" id="PF00884">
    <property type="entry name" value="Sulfatase"/>
    <property type="match status" value="1"/>
</dbReference>
<evidence type="ECO:0000313" key="7">
    <source>
        <dbReference type="EMBL" id="MBK1879330.1"/>
    </source>
</evidence>
<comment type="similarity">
    <text evidence="1">Belongs to the sulfatase family.</text>
</comment>
<dbReference type="PANTHER" id="PTHR42693:SF53">
    <property type="entry name" value="ENDO-4-O-SULFATASE"/>
    <property type="match status" value="1"/>
</dbReference>
<gene>
    <name evidence="7" type="ORF">JIN87_20755</name>
</gene>
<dbReference type="PANTHER" id="PTHR42693">
    <property type="entry name" value="ARYLSULFATASE FAMILY MEMBER"/>
    <property type="match status" value="1"/>
</dbReference>
<feature type="chain" id="PRO_5037094457" evidence="5">
    <location>
        <begin position="24"/>
        <end position="544"/>
    </location>
</feature>
<dbReference type="AlphaFoldDB" id="A0A934S1B5"/>